<name>A0A6N6JNS0_9RHOB</name>
<proteinExistence type="predicted"/>
<protein>
    <recommendedName>
        <fullName evidence="1">MobA/VirD2-like nuclease domain-containing protein</fullName>
    </recommendedName>
</protein>
<sequence length="651" mass="72358">MSKPLALYHAVMGKLWETERIQGQRQARVEARLAGRRQGRSYQRTGRVSARNLLKSAMPESRAAVFKRIRAGGCKTRASLGNQLAYVNDKAVYSYSTMTNPLSDGAVLTEDQKAEIVEAWSETWRGTTKLGFTSHMLLSFPTDVSVDQVRDITLDWAEHFFESGDFGDQWDYVLSVHDDRAHKHAHIILNNRGLNNGTWFSCWAEGVMSPQLMREKQAEIAESYGVVLEATTRLERGIFEKAPGIEEIYRAKEDARLPREIALTGQERSIAKAQVVGFAKDYRDLADVLDYMDQKHLAYAMRRMAASLGASASLGSETSHIFTAGEIDMETIRTVGDAIDYAEKTIEALRLKAEELDPIARPAFETKAADVVRDLSQMVPDPDLRARFGRELAEPFPPGSGDTRLSDAMSSGEDRVLEALKADAAAAGLDADELVARIEAGGTTNYGLAQDWVERDMAAVLANEGVELSKASEVQQDRALETVDGLMDRLLDRAKELGVATDLSRASDELQLIDDDDPGLDPWPNPYLQDLADMLRDGQLSDSQEDTVERTLQAELFKELGEDGLAELRRGNYEVLAEVLPNRIDQITVTQEFLELTHEQTGDQMFTDRAAALQQDKANAMAQETSLELQRGRGLDTGRDLSRDLDDEISF</sequence>
<comment type="caution">
    <text evidence="2">The sequence shown here is derived from an EMBL/GenBank/DDBJ whole genome shotgun (WGS) entry which is preliminary data.</text>
</comment>
<evidence type="ECO:0000259" key="1">
    <source>
        <dbReference type="Pfam" id="PF03432"/>
    </source>
</evidence>
<dbReference type="Proteomes" id="UP000436822">
    <property type="component" value="Unassembled WGS sequence"/>
</dbReference>
<feature type="domain" description="MobA/VirD2-like nuclease" evidence="1">
    <location>
        <begin position="111"/>
        <end position="209"/>
    </location>
</feature>
<keyword evidence="3" id="KW-1185">Reference proteome</keyword>
<dbReference type="RefSeq" id="WP_159810823.1">
    <property type="nucleotide sequence ID" value="NZ_BLJE01000008.1"/>
</dbReference>
<dbReference type="AlphaFoldDB" id="A0A6N6JNS0"/>
<evidence type="ECO:0000313" key="3">
    <source>
        <dbReference type="Proteomes" id="UP000436822"/>
    </source>
</evidence>
<gene>
    <name evidence="2" type="ORF">KIN_42020</name>
</gene>
<accession>A0A6N6JNS0</accession>
<organism evidence="2 3">
    <name type="scientific">Litoreibacter roseus</name>
    <dbReference type="NCBI Taxonomy" id="2601869"/>
    <lineage>
        <taxon>Bacteria</taxon>
        <taxon>Pseudomonadati</taxon>
        <taxon>Pseudomonadota</taxon>
        <taxon>Alphaproteobacteria</taxon>
        <taxon>Rhodobacterales</taxon>
        <taxon>Roseobacteraceae</taxon>
        <taxon>Litoreibacter</taxon>
    </lineage>
</organism>
<dbReference type="InterPro" id="IPR005094">
    <property type="entry name" value="Endonuclease_MobA/VirD2"/>
</dbReference>
<dbReference type="Pfam" id="PF03432">
    <property type="entry name" value="Relaxase"/>
    <property type="match status" value="1"/>
</dbReference>
<dbReference type="OrthoDB" id="98563at2"/>
<evidence type="ECO:0000313" key="2">
    <source>
        <dbReference type="EMBL" id="GFE67128.1"/>
    </source>
</evidence>
<dbReference type="EMBL" id="BLJE01000008">
    <property type="protein sequence ID" value="GFE67128.1"/>
    <property type="molecule type" value="Genomic_DNA"/>
</dbReference>
<reference evidence="2 3" key="1">
    <citation type="submission" date="2019-12" db="EMBL/GenBank/DDBJ databases">
        <title>Litoreibacter badius sp. nov., a novel bacteriochlorophyll a-containing bacterium in the genus Litoreibacter.</title>
        <authorList>
            <person name="Kanamuro M."/>
            <person name="Takabe Y."/>
            <person name="Mori K."/>
            <person name="Takaichi S."/>
            <person name="Hanada S."/>
        </authorList>
    </citation>
    <scope>NUCLEOTIDE SEQUENCE [LARGE SCALE GENOMIC DNA]</scope>
    <source>
        <strain evidence="2 3">K6</strain>
    </source>
</reference>